<dbReference type="GeneID" id="41961170"/>
<dbReference type="KEGG" id="pgri:PgNI_06235"/>
<dbReference type="PANTHER" id="PTHR24148">
    <property type="entry name" value="ANKYRIN REPEAT DOMAIN-CONTAINING PROTEIN 39 HOMOLOG-RELATED"/>
    <property type="match status" value="1"/>
</dbReference>
<protein>
    <submittedName>
        <fullName evidence="2">Uncharacterized protein</fullName>
    </submittedName>
</protein>
<accession>A0A6P8B4W0</accession>
<reference evidence="2" key="3">
    <citation type="submission" date="2025-08" db="UniProtKB">
        <authorList>
            <consortium name="RefSeq"/>
        </authorList>
    </citation>
    <scope>IDENTIFICATION</scope>
    <source>
        <strain evidence="2">NI907</strain>
    </source>
</reference>
<dbReference type="InterPro" id="IPR052895">
    <property type="entry name" value="HetReg/Transcr_Mod"/>
</dbReference>
<reference evidence="1 2" key="1">
    <citation type="journal article" date="2019" name="Mol. Biol. Evol.">
        <title>Blast fungal genomes show frequent chromosomal changes, gene gains and losses, and effector gene turnover.</title>
        <authorList>
            <person name="Gomez Luciano L.B."/>
            <person name="Jason Tsai I."/>
            <person name="Chuma I."/>
            <person name="Tosa Y."/>
            <person name="Chen Y.H."/>
            <person name="Li J.Y."/>
            <person name="Li M.Y."/>
            <person name="Jade Lu M.Y."/>
            <person name="Nakayashiki H."/>
            <person name="Li W.H."/>
        </authorList>
    </citation>
    <scope>NUCLEOTIDE SEQUENCE [LARGE SCALE GENOMIC DNA]</scope>
    <source>
        <strain evidence="1 2">NI907</strain>
    </source>
</reference>
<dbReference type="RefSeq" id="XP_030982185.1">
    <property type="nucleotide sequence ID" value="XM_031126261.1"/>
</dbReference>
<reference evidence="2" key="2">
    <citation type="submission" date="2019-10" db="EMBL/GenBank/DDBJ databases">
        <authorList>
            <consortium name="NCBI Genome Project"/>
        </authorList>
    </citation>
    <scope>NUCLEOTIDE SEQUENCE</scope>
    <source>
        <strain evidence="2">NI907</strain>
    </source>
</reference>
<name>A0A6P8B4W0_PYRGI</name>
<evidence type="ECO:0000313" key="2">
    <source>
        <dbReference type="RefSeq" id="XP_030982185.1"/>
    </source>
</evidence>
<dbReference type="AlphaFoldDB" id="A0A6P8B4W0"/>
<dbReference type="PANTHER" id="PTHR24148:SF64">
    <property type="entry name" value="HETEROKARYON INCOMPATIBILITY DOMAIN-CONTAINING PROTEIN"/>
    <property type="match status" value="1"/>
</dbReference>
<sequence>MTVLVYCASSGYMTDCAVDINICNGKDDSGREMDGGIAITAGADDGCDVYRLATGVVAFLGPEANGSEDALRLIEKVGSYEISALRKQAGRAKCSDPRDRIYGLLSQIYEDQRADIVPDYTRCVADIYTETACGHIRSLGRVDIFIHCELGEQSSPLGLPSWVPDWPTPMESADINDMPTELFHAGPPVAHMNSTKIGPVGARIARVAVVVHLDKSATALLGNLAVGLCGLNNFAEKWVPPAAHEPEYFKCLSMIEILTSPDNPEGRLPKVPTTSFCLRLCGEACASQALFVTKDGHLGAAFKSVVVGDWVASLIGTRVPMVLRLVDQDSDDYYVVIACYIEGRIRGESLLGDLPGNYYGVMSCGRGLRGATAFMDMETRTIHQDPMTEPFLQTLQKRGFMKTPSMAELQKSGAWDILRRADLPIETFKLI</sequence>
<dbReference type="Proteomes" id="UP000515153">
    <property type="component" value="Chromosome I"/>
</dbReference>
<evidence type="ECO:0000313" key="1">
    <source>
        <dbReference type="Proteomes" id="UP000515153"/>
    </source>
</evidence>
<organism evidence="1 2">
    <name type="scientific">Pyricularia grisea</name>
    <name type="common">Crabgrass-specific blast fungus</name>
    <name type="synonym">Magnaporthe grisea</name>
    <dbReference type="NCBI Taxonomy" id="148305"/>
    <lineage>
        <taxon>Eukaryota</taxon>
        <taxon>Fungi</taxon>
        <taxon>Dikarya</taxon>
        <taxon>Ascomycota</taxon>
        <taxon>Pezizomycotina</taxon>
        <taxon>Sordariomycetes</taxon>
        <taxon>Sordariomycetidae</taxon>
        <taxon>Magnaporthales</taxon>
        <taxon>Pyriculariaceae</taxon>
        <taxon>Pyricularia</taxon>
    </lineage>
</organism>
<gene>
    <name evidence="2" type="ORF">PgNI_06235</name>
</gene>
<proteinExistence type="predicted"/>
<keyword evidence="1" id="KW-1185">Reference proteome</keyword>